<dbReference type="GO" id="GO:0003677">
    <property type="term" value="F:DNA binding"/>
    <property type="evidence" value="ECO:0007669"/>
    <property type="project" value="UniProtKB-UniRule"/>
</dbReference>
<reference evidence="7 8" key="1">
    <citation type="journal article" date="2016" name="Genome Announc.">
        <title>Complete genome sequence of the hyperthermophilic and piezophilic archaeon Thermococcus barophilus Ch5, capable of growth at the expense of hydrogenogenesis from carbon monoxide and formate.</title>
        <authorList>
            <person name="Oger P."/>
            <person name="Sokolova T.G."/>
            <person name="Kozhevnikova D.A."/>
            <person name="Taranov E.A."/>
            <person name="Vannier P."/>
            <person name="Lee H.S."/>
            <person name="Kwon K.K."/>
            <person name="Kang S.G."/>
            <person name="Lee J.H."/>
            <person name="Bonch-Osmolovskaya E.A."/>
            <person name="Lebedinsky A.V."/>
        </authorList>
    </citation>
    <scope>NUCLEOTIDE SEQUENCE [LARGE SCALE GENOMIC DNA]</scope>
    <source>
        <strain evidence="8">Ch5</strain>
    </source>
</reference>
<proteinExistence type="inferred from homology"/>
<dbReference type="Proteomes" id="UP000066042">
    <property type="component" value="Chromosome"/>
</dbReference>
<feature type="domain" description="HTH marR-type" evidence="6">
    <location>
        <begin position="39"/>
        <end position="81"/>
    </location>
</feature>
<dbReference type="InterPro" id="IPR036390">
    <property type="entry name" value="WH_DNA-bd_sf"/>
</dbReference>
<dbReference type="AlphaFoldDB" id="A0A0S1XE35"/>
<evidence type="ECO:0000313" key="8">
    <source>
        <dbReference type="Proteomes" id="UP000066042"/>
    </source>
</evidence>
<dbReference type="Pfam" id="PF01047">
    <property type="entry name" value="MarR"/>
    <property type="match status" value="1"/>
</dbReference>
<dbReference type="InterPro" id="IPR026282">
    <property type="entry name" value="MJ1563"/>
</dbReference>
<dbReference type="GeneID" id="26137326"/>
<evidence type="ECO:0000256" key="1">
    <source>
        <dbReference type="ARBA" id="ARBA00023015"/>
    </source>
</evidence>
<dbReference type="PANTHER" id="PTHR38465">
    <property type="entry name" value="HTH-TYPE TRANSCRIPTIONAL REGULATOR MJ1563-RELATED"/>
    <property type="match status" value="1"/>
</dbReference>
<dbReference type="InterPro" id="IPR000835">
    <property type="entry name" value="HTH_MarR-typ"/>
</dbReference>
<sequence length="175" mass="20380">MGIDEARRIMMNHFANAARRFGLSELYGYIYGVLFFADEPLSLGEIAEKTGYSISHVSSALKLLESVGLVTRIKKPGDKKAYFTAIKNLKEWRKAAYYNKLLEDVRQTRVNVQKALEEIKEDKSEEAEKIREKLKFMLKRNEITEKIIKLLVRSDEERLLEKLILCLHELENERA</sequence>
<evidence type="ECO:0000256" key="3">
    <source>
        <dbReference type="ARBA" id="ARBA00023163"/>
    </source>
</evidence>
<accession>A0A0S1XE35</accession>
<dbReference type="RefSeq" id="WP_056934470.1">
    <property type="nucleotide sequence ID" value="NZ_CP013050.1"/>
</dbReference>
<feature type="coiled-coil region" evidence="5">
    <location>
        <begin position="98"/>
        <end position="173"/>
    </location>
</feature>
<name>A0A0S1XE35_THEBA</name>
<dbReference type="SUPFAM" id="SSF46785">
    <property type="entry name" value="Winged helix' DNA-binding domain"/>
    <property type="match status" value="1"/>
</dbReference>
<evidence type="ECO:0000256" key="4">
    <source>
        <dbReference type="PIRNR" id="PIRNR006707"/>
    </source>
</evidence>
<evidence type="ECO:0000256" key="2">
    <source>
        <dbReference type="ARBA" id="ARBA00023125"/>
    </source>
</evidence>
<evidence type="ECO:0000259" key="6">
    <source>
        <dbReference type="Pfam" id="PF01047"/>
    </source>
</evidence>
<dbReference type="EMBL" id="CP013050">
    <property type="protein sequence ID" value="ALM76002.1"/>
    <property type="molecule type" value="Genomic_DNA"/>
</dbReference>
<protein>
    <recommendedName>
        <fullName evidence="4">HTH-type transcriptional regulator</fullName>
    </recommendedName>
</protein>
<dbReference type="InterPro" id="IPR036388">
    <property type="entry name" value="WH-like_DNA-bd_sf"/>
</dbReference>
<dbReference type="PATRIC" id="fig|55802.8.peg.2082"/>
<gene>
    <name evidence="7" type="ORF">TBCH5v1_2100</name>
</gene>
<comment type="similarity">
    <text evidence="4">Belongs to the GbsR family.</text>
</comment>
<dbReference type="GO" id="GO:0003700">
    <property type="term" value="F:DNA-binding transcription factor activity"/>
    <property type="evidence" value="ECO:0007669"/>
    <property type="project" value="InterPro"/>
</dbReference>
<keyword evidence="1 4" id="KW-0805">Transcription regulation</keyword>
<dbReference type="STRING" id="55802.TBCH5v1_2100"/>
<keyword evidence="3 4" id="KW-0804">Transcription</keyword>
<evidence type="ECO:0000256" key="5">
    <source>
        <dbReference type="SAM" id="Coils"/>
    </source>
</evidence>
<organism evidence="7 8">
    <name type="scientific">Thermococcus barophilus</name>
    <dbReference type="NCBI Taxonomy" id="55802"/>
    <lineage>
        <taxon>Archaea</taxon>
        <taxon>Methanobacteriati</taxon>
        <taxon>Methanobacteriota</taxon>
        <taxon>Thermococci</taxon>
        <taxon>Thermococcales</taxon>
        <taxon>Thermococcaceae</taxon>
        <taxon>Thermococcus</taxon>
    </lineage>
</organism>
<keyword evidence="2 4" id="KW-0238">DNA-binding</keyword>
<keyword evidence="5" id="KW-0175">Coiled coil</keyword>
<evidence type="ECO:0000313" key="7">
    <source>
        <dbReference type="EMBL" id="ALM76002.1"/>
    </source>
</evidence>
<dbReference type="InterPro" id="IPR052362">
    <property type="entry name" value="HTH-GbsR_regulator"/>
</dbReference>
<dbReference type="PIRSF" id="PIRSF006707">
    <property type="entry name" value="MJ1563"/>
    <property type="match status" value="1"/>
</dbReference>
<dbReference type="Gene3D" id="1.10.10.10">
    <property type="entry name" value="Winged helix-like DNA-binding domain superfamily/Winged helix DNA-binding domain"/>
    <property type="match status" value="1"/>
</dbReference>
<dbReference type="PANTHER" id="PTHR38465:SF1">
    <property type="entry name" value="HTH-TYPE TRANSCRIPTIONAL REGULATOR MJ1563-RELATED"/>
    <property type="match status" value="1"/>
</dbReference>